<evidence type="ECO:0000256" key="2">
    <source>
        <dbReference type="ARBA" id="ARBA00023002"/>
    </source>
</evidence>
<feature type="domain" description="Response regulatory" evidence="4">
    <location>
        <begin position="6"/>
        <end position="129"/>
    </location>
</feature>
<keyword evidence="1" id="KW-0285">Flavoprotein</keyword>
<dbReference type="EMBL" id="JACHIA010000008">
    <property type="protein sequence ID" value="MBB6071362.1"/>
    <property type="molecule type" value="Genomic_DNA"/>
</dbReference>
<keyword evidence="3" id="KW-0597">Phosphoprotein</keyword>
<dbReference type="RefSeq" id="WP_205761872.1">
    <property type="nucleotide sequence ID" value="NZ_JABDTL010000002.1"/>
</dbReference>
<evidence type="ECO:0000256" key="3">
    <source>
        <dbReference type="PROSITE-ProRule" id="PRU00169"/>
    </source>
</evidence>
<dbReference type="Gene3D" id="3.40.30.10">
    <property type="entry name" value="Glutaredoxin"/>
    <property type="match status" value="1"/>
</dbReference>
<comment type="caution">
    <text evidence="5">The sequence shown here is derived from an EMBL/GenBank/DDBJ whole genome shotgun (WGS) entry which is preliminary data.</text>
</comment>
<dbReference type="SUPFAM" id="SSF51905">
    <property type="entry name" value="FAD/NAD(P)-binding domain"/>
    <property type="match status" value="1"/>
</dbReference>
<feature type="modified residue" description="4-aspartylphosphate" evidence="3">
    <location>
        <position position="63"/>
    </location>
</feature>
<dbReference type="EC" id="1.8.1.9" evidence="5"/>
<dbReference type="Pfam" id="PF07992">
    <property type="entry name" value="Pyr_redox_2"/>
    <property type="match status" value="1"/>
</dbReference>
<dbReference type="PANTHER" id="PTHR48105">
    <property type="entry name" value="THIOREDOXIN REDUCTASE 1-RELATED-RELATED"/>
    <property type="match status" value="1"/>
</dbReference>
<dbReference type="Gene3D" id="3.50.50.60">
    <property type="entry name" value="FAD/NAD(P)-binding domain"/>
    <property type="match status" value="2"/>
</dbReference>
<dbReference type="SMART" id="SM00448">
    <property type="entry name" value="REC"/>
    <property type="match status" value="1"/>
</dbReference>
<evidence type="ECO:0000313" key="6">
    <source>
        <dbReference type="Proteomes" id="UP000582837"/>
    </source>
</evidence>
<dbReference type="InterPro" id="IPR011006">
    <property type="entry name" value="CheY-like_superfamily"/>
</dbReference>
<dbReference type="SUPFAM" id="SSF52172">
    <property type="entry name" value="CheY-like"/>
    <property type="match status" value="1"/>
</dbReference>
<evidence type="ECO:0000256" key="1">
    <source>
        <dbReference type="ARBA" id="ARBA00022630"/>
    </source>
</evidence>
<dbReference type="AlphaFoldDB" id="A0A841H028"/>
<dbReference type="InterPro" id="IPR023753">
    <property type="entry name" value="FAD/NAD-binding_dom"/>
</dbReference>
<sequence>MAARPVILVVDDDPEVLRAVERDLKRRYGRDYRVLSAASGEDGLELLRQVSVRGEPVALLLADQRMPRMSGVEFLEAAVEYAPTARRAILTAYSDIDAAIGAINRAHIDFYLQKPWDPPEANLYPVLDELLDDWRGQYRPGYDDGIRVLGPRWSPQVHDIKDFLARNQVPYRALDVEQGDEACKLLEAAGLDGRELPVVLFPDGSHLVQPLPRDVAEKAGLRIHAEQPFYDLAIVGAGPAGLAAAVYGASEGLKTLVVDAEAPGGQAGTSSLIENYLGFPRGLSGADLTRRAVAQARKFGAEILTPVQVNALRVDGQYRYLTTTDGTEIACHALMVTTGVQYRKLDAAGAEELTGAGVYYGSTMTEVLSCRDEDVFIVGAGNSAGQAAVYLATMARSVTIVCRGGDIGRTMSQYLVDAIAELPNVHVSLHARVCAVHGDGRLQGVSLKHADDRVTTHDAAALFVFIGAMPNTDWLDGVVVRDAKGFILTGPDLMKERTPPRGWPLARDPFLLEGSVPGVFCAGDVRFGSVKRVASGVGEGSVAISFVHQYLADL</sequence>
<reference evidence="5 6" key="1">
    <citation type="submission" date="2020-08" db="EMBL/GenBank/DDBJ databases">
        <title>Genomic Encyclopedia of Type Strains, Phase IV (KMG-IV): sequencing the most valuable type-strain genomes for metagenomic binning, comparative biology and taxonomic classification.</title>
        <authorList>
            <person name="Goeker M."/>
        </authorList>
    </citation>
    <scope>NUCLEOTIDE SEQUENCE [LARGE SCALE GENOMIC DNA]</scope>
    <source>
        <strain evidence="5 6">DSM 29007</strain>
    </source>
</reference>
<proteinExistence type="predicted"/>
<keyword evidence="2 5" id="KW-0560">Oxidoreductase</keyword>
<dbReference type="GO" id="GO:0004791">
    <property type="term" value="F:thioredoxin-disulfide reductase (NADPH) activity"/>
    <property type="evidence" value="ECO:0007669"/>
    <property type="project" value="UniProtKB-EC"/>
</dbReference>
<evidence type="ECO:0000313" key="5">
    <source>
        <dbReference type="EMBL" id="MBB6071362.1"/>
    </source>
</evidence>
<dbReference type="InterPro" id="IPR036188">
    <property type="entry name" value="FAD/NAD-bd_sf"/>
</dbReference>
<dbReference type="InterPro" id="IPR001789">
    <property type="entry name" value="Sig_transdc_resp-reg_receiver"/>
</dbReference>
<gene>
    <name evidence="5" type="ORF">HNQ61_002986</name>
</gene>
<keyword evidence="6" id="KW-1185">Reference proteome</keyword>
<protein>
    <submittedName>
        <fullName evidence="5">Thioredoxin reductase (NADPH)</fullName>
        <ecNumber evidence="5">1.8.1.9</ecNumber>
    </submittedName>
</protein>
<dbReference type="PROSITE" id="PS50110">
    <property type="entry name" value="RESPONSE_REGULATORY"/>
    <property type="match status" value="1"/>
</dbReference>
<dbReference type="GO" id="GO:0000160">
    <property type="term" value="P:phosphorelay signal transduction system"/>
    <property type="evidence" value="ECO:0007669"/>
    <property type="project" value="InterPro"/>
</dbReference>
<dbReference type="Gene3D" id="3.40.50.2300">
    <property type="match status" value="1"/>
</dbReference>
<dbReference type="PRINTS" id="PR00368">
    <property type="entry name" value="FADPNR"/>
</dbReference>
<dbReference type="Proteomes" id="UP000582837">
    <property type="component" value="Unassembled WGS sequence"/>
</dbReference>
<evidence type="ECO:0000259" key="4">
    <source>
        <dbReference type="PROSITE" id="PS50110"/>
    </source>
</evidence>
<accession>A0A841H028</accession>
<dbReference type="Pfam" id="PF00072">
    <property type="entry name" value="Response_reg"/>
    <property type="match status" value="1"/>
</dbReference>
<dbReference type="InterPro" id="IPR050097">
    <property type="entry name" value="Ferredoxin-NADP_redctase_2"/>
</dbReference>
<dbReference type="PRINTS" id="PR00469">
    <property type="entry name" value="PNDRDTASEII"/>
</dbReference>
<name>A0A841H028_9BACT</name>
<organism evidence="5 6">
    <name type="scientific">Longimicrobium terrae</name>
    <dbReference type="NCBI Taxonomy" id="1639882"/>
    <lineage>
        <taxon>Bacteria</taxon>
        <taxon>Pseudomonadati</taxon>
        <taxon>Gemmatimonadota</taxon>
        <taxon>Longimicrobiia</taxon>
        <taxon>Longimicrobiales</taxon>
        <taxon>Longimicrobiaceae</taxon>
        <taxon>Longimicrobium</taxon>
    </lineage>
</organism>